<reference evidence="7 8" key="1">
    <citation type="submission" date="2018-03" db="EMBL/GenBank/DDBJ databases">
        <title>Genomic Encyclopedia of Archaeal and Bacterial Type Strains, Phase II (KMG-II): from individual species to whole genera.</title>
        <authorList>
            <person name="Goeker M."/>
        </authorList>
    </citation>
    <scope>NUCLEOTIDE SEQUENCE [LARGE SCALE GENOMIC DNA]</scope>
    <source>
        <strain evidence="7 8">DSM 100065</strain>
    </source>
</reference>
<dbReference type="InterPro" id="IPR001940">
    <property type="entry name" value="Peptidase_S1C"/>
</dbReference>
<evidence type="ECO:0000313" key="8">
    <source>
        <dbReference type="Proteomes" id="UP000237752"/>
    </source>
</evidence>
<evidence type="ECO:0000256" key="2">
    <source>
        <dbReference type="ARBA" id="ARBA00022670"/>
    </source>
</evidence>
<organism evidence="7 8">
    <name type="scientific">Antricoccus suffuscus</name>
    <dbReference type="NCBI Taxonomy" id="1629062"/>
    <lineage>
        <taxon>Bacteria</taxon>
        <taxon>Bacillati</taxon>
        <taxon>Actinomycetota</taxon>
        <taxon>Actinomycetes</taxon>
        <taxon>Geodermatophilales</taxon>
        <taxon>Antricoccaceae</taxon>
        <taxon>Antricoccus</taxon>
    </lineage>
</organism>
<feature type="domain" description="PDZ" evidence="6">
    <location>
        <begin position="533"/>
        <end position="616"/>
    </location>
</feature>
<dbReference type="Gene3D" id="2.40.10.10">
    <property type="entry name" value="Trypsin-like serine proteases"/>
    <property type="match status" value="2"/>
</dbReference>
<dbReference type="OrthoDB" id="9758917at2"/>
<feature type="compositionally biased region" description="Polar residues" evidence="4">
    <location>
        <begin position="45"/>
        <end position="58"/>
    </location>
</feature>
<comment type="caution">
    <text evidence="7">The sequence shown here is derived from an EMBL/GenBank/DDBJ whole genome shotgun (WGS) entry which is preliminary data.</text>
</comment>
<dbReference type="PRINTS" id="PR00834">
    <property type="entry name" value="PROTEASES2C"/>
</dbReference>
<dbReference type="PANTHER" id="PTHR43343:SF3">
    <property type="entry name" value="PROTEASE DO-LIKE 8, CHLOROPLASTIC"/>
    <property type="match status" value="1"/>
</dbReference>
<proteinExistence type="inferred from homology"/>
<evidence type="ECO:0000256" key="3">
    <source>
        <dbReference type="ARBA" id="ARBA00022801"/>
    </source>
</evidence>
<evidence type="ECO:0000256" key="4">
    <source>
        <dbReference type="SAM" id="MobiDB-lite"/>
    </source>
</evidence>
<keyword evidence="5" id="KW-0812">Transmembrane</keyword>
<dbReference type="SUPFAM" id="SSF50156">
    <property type="entry name" value="PDZ domain-like"/>
    <property type="match status" value="1"/>
</dbReference>
<protein>
    <submittedName>
        <fullName evidence="7">S1-C subfamily serine protease</fullName>
    </submittedName>
</protein>
<feature type="region of interest" description="Disordered" evidence="4">
    <location>
        <begin position="1"/>
        <end position="262"/>
    </location>
</feature>
<feature type="compositionally biased region" description="Pro residues" evidence="4">
    <location>
        <begin position="106"/>
        <end position="124"/>
    </location>
</feature>
<dbReference type="InterPro" id="IPR001478">
    <property type="entry name" value="PDZ"/>
</dbReference>
<gene>
    <name evidence="7" type="ORF">CLV47_11275</name>
</gene>
<feature type="compositionally biased region" description="Polar residues" evidence="4">
    <location>
        <begin position="1"/>
        <end position="10"/>
    </location>
</feature>
<dbReference type="InterPro" id="IPR051201">
    <property type="entry name" value="Chloro_Bact_Ser_Proteases"/>
</dbReference>
<dbReference type="SUPFAM" id="SSF50494">
    <property type="entry name" value="Trypsin-like serine proteases"/>
    <property type="match status" value="1"/>
</dbReference>
<dbReference type="Proteomes" id="UP000237752">
    <property type="component" value="Unassembled WGS sequence"/>
</dbReference>
<feature type="compositionally biased region" description="Pro residues" evidence="4">
    <location>
        <begin position="180"/>
        <end position="194"/>
    </location>
</feature>
<evidence type="ECO:0000256" key="1">
    <source>
        <dbReference type="ARBA" id="ARBA00010541"/>
    </source>
</evidence>
<name>A0A2T0ZXF7_9ACTN</name>
<keyword evidence="2 7" id="KW-0645">Protease</keyword>
<keyword evidence="8" id="KW-1185">Reference proteome</keyword>
<dbReference type="GO" id="GO:0006508">
    <property type="term" value="P:proteolysis"/>
    <property type="evidence" value="ECO:0007669"/>
    <property type="project" value="UniProtKB-KW"/>
</dbReference>
<dbReference type="PANTHER" id="PTHR43343">
    <property type="entry name" value="PEPTIDASE S12"/>
    <property type="match status" value="1"/>
</dbReference>
<comment type="similarity">
    <text evidence="1">Belongs to the peptidase S1C family.</text>
</comment>
<accession>A0A2T0ZXF7</accession>
<keyword evidence="5" id="KW-0472">Membrane</keyword>
<dbReference type="Gene3D" id="2.30.42.10">
    <property type="match status" value="1"/>
</dbReference>
<dbReference type="EMBL" id="PVUE01000012">
    <property type="protein sequence ID" value="PRZ41042.1"/>
    <property type="molecule type" value="Genomic_DNA"/>
</dbReference>
<evidence type="ECO:0000259" key="6">
    <source>
        <dbReference type="PROSITE" id="PS50106"/>
    </source>
</evidence>
<feature type="transmembrane region" description="Helical" evidence="5">
    <location>
        <begin position="277"/>
        <end position="304"/>
    </location>
</feature>
<evidence type="ECO:0000256" key="5">
    <source>
        <dbReference type="SAM" id="Phobius"/>
    </source>
</evidence>
<keyword evidence="5" id="KW-1133">Transmembrane helix</keyword>
<dbReference type="PROSITE" id="PS50106">
    <property type="entry name" value="PDZ"/>
    <property type="match status" value="1"/>
</dbReference>
<keyword evidence="3" id="KW-0378">Hydrolase</keyword>
<dbReference type="InterPro" id="IPR036034">
    <property type="entry name" value="PDZ_sf"/>
</dbReference>
<dbReference type="AlphaFoldDB" id="A0A2T0ZXF7"/>
<feature type="compositionally biased region" description="Low complexity" evidence="4">
    <location>
        <begin position="59"/>
        <end position="90"/>
    </location>
</feature>
<dbReference type="SMART" id="SM00228">
    <property type="entry name" value="PDZ"/>
    <property type="match status" value="1"/>
</dbReference>
<dbReference type="InterPro" id="IPR043504">
    <property type="entry name" value="Peptidase_S1_PA_chymotrypsin"/>
</dbReference>
<dbReference type="Pfam" id="PF13365">
    <property type="entry name" value="Trypsin_2"/>
    <property type="match status" value="1"/>
</dbReference>
<dbReference type="InterPro" id="IPR009003">
    <property type="entry name" value="Peptidase_S1_PA"/>
</dbReference>
<evidence type="ECO:0000313" key="7">
    <source>
        <dbReference type="EMBL" id="PRZ41042.1"/>
    </source>
</evidence>
<dbReference type="GO" id="GO:0004252">
    <property type="term" value="F:serine-type endopeptidase activity"/>
    <property type="evidence" value="ECO:0007669"/>
    <property type="project" value="InterPro"/>
</dbReference>
<dbReference type="Pfam" id="PF13180">
    <property type="entry name" value="PDZ_2"/>
    <property type="match status" value="1"/>
</dbReference>
<sequence>MSNDDQSQSDRAAEPVTPSDAADGSTDSGGASPGHLGTPRAQGGAVNSDSRSSQTVSAQSLPPLAQDSSSPPQSSQSSQPSQSQASQSQSYPATPGDPQPRWQSGPPRPSSPQPLPAPAPPQSAPGPTIDFGRPQGVAGSFVQRPPQRPRGHRQAPPPPAVAQAFGRPPSASGSFAPGNRPAPRPSAPVPPVPPAYRAAFGRPQDAADLQRPPGEKPYGLQIRESPWWKPDAPRDPWRDPRSAASLTAPTSESAEPVDEGILDTDKKRRRRIRVRDLPIRLGVVLGICALILGLAGGATGFFLAKKAAESPLTKAEPQYQKAADAPPPSDIAGVADKVQPSVVSIDVIAGNTGATGSGVVIEADGYILTNNHVVSMAATSDQAKISVHFVDGSISPGKIVGRDQKSDLAVIKVDKPGLVPIEIGKSAKLHVGDEVVAFGSPLGLAGTVTSGIVSALNRPMHLSGEGSDSDAYILAVQTDAAINHGNSGGALVDANGSLIGINSAIASSDAQGGSIGLGFAIPVDYAIQVADSIIKTGKVEHGDLQLAAQSVTDGSQNGALIVRVDAGGAADKAGLKAKDVIVQAGDTKVTAVADLMAVAYLHKPGDKLMLKVISGGTAKDVEVTLG</sequence>
<feature type="compositionally biased region" description="Basic and acidic residues" evidence="4">
    <location>
        <begin position="231"/>
        <end position="241"/>
    </location>
</feature>